<dbReference type="GeneID" id="80924228"/>
<evidence type="ECO:0000256" key="1">
    <source>
        <dbReference type="SAM" id="SignalP"/>
    </source>
</evidence>
<name>A0AA35JIR3_SACK1</name>
<feature type="signal peptide" evidence="1">
    <location>
        <begin position="1"/>
        <end position="24"/>
    </location>
</feature>
<dbReference type="Proteomes" id="UP001162087">
    <property type="component" value="Chromosome 7"/>
</dbReference>
<proteinExistence type="predicted"/>
<reference evidence="2" key="1">
    <citation type="submission" date="2022-10" db="EMBL/GenBank/DDBJ databases">
        <authorList>
            <person name="Byrne P K."/>
        </authorList>
    </citation>
    <scope>NUCLEOTIDE SEQUENCE</scope>
    <source>
        <strain evidence="2">IFO1802</strain>
    </source>
</reference>
<evidence type="ECO:0000313" key="2">
    <source>
        <dbReference type="EMBL" id="CAI4062639.1"/>
    </source>
</evidence>
<sequence length="212" mass="23564">MKRSVFLDIFSLLIIQIFSIVVNGDSCDAETNERDLVDFNFATPNITDHLGPTTISSLKLVSFFDCLRNNTNLTSIVGYLPGVASIDVHVSMEELGQYYETLYQKCCTINEYGLGQFDYLAFTQGRQDIFDSMDLADSDHRVVRSNIVGNIGTALGSANGDLIRDNTSEITQTLQKRSTNMVISFDTSSCQDGLTCNAFMGESVNRCISYHR</sequence>
<gene>
    <name evidence="2" type="primary">SKDI07G4130</name>
    <name evidence="2" type="ORF">SKDI_07G4130</name>
</gene>
<dbReference type="RefSeq" id="XP_056087928.1">
    <property type="nucleotide sequence ID" value="XM_056228181.1"/>
</dbReference>
<feature type="chain" id="PRO_5041283514" evidence="1">
    <location>
        <begin position="25"/>
        <end position="212"/>
    </location>
</feature>
<organism evidence="2 3">
    <name type="scientific">Saccharomyces kudriavzevii (strain ATCC MYA-4449 / AS 2.2408 / CBS 8840 / NBRC 1802 / NCYC 2889)</name>
    <name type="common">Yeast</name>
    <dbReference type="NCBI Taxonomy" id="226230"/>
    <lineage>
        <taxon>Eukaryota</taxon>
        <taxon>Fungi</taxon>
        <taxon>Dikarya</taxon>
        <taxon>Ascomycota</taxon>
        <taxon>Saccharomycotina</taxon>
        <taxon>Saccharomycetes</taxon>
        <taxon>Saccharomycetales</taxon>
        <taxon>Saccharomycetaceae</taxon>
        <taxon>Saccharomyces</taxon>
    </lineage>
</organism>
<protein>
    <submittedName>
        <fullName evidence="2">Uncharacterized protein</fullName>
    </submittedName>
</protein>
<keyword evidence="3" id="KW-1185">Reference proteome</keyword>
<keyword evidence="1" id="KW-0732">Signal</keyword>
<evidence type="ECO:0000313" key="3">
    <source>
        <dbReference type="Proteomes" id="UP001162087"/>
    </source>
</evidence>
<dbReference type="AlphaFoldDB" id="A0AA35JIR3"/>
<accession>A0AA35JIR3</accession>
<dbReference type="EMBL" id="OX365902">
    <property type="protein sequence ID" value="CAI4062639.1"/>
    <property type="molecule type" value="Genomic_DNA"/>
</dbReference>